<feature type="region of interest" description="Disordered" evidence="3">
    <location>
        <begin position="657"/>
        <end position="726"/>
    </location>
</feature>
<dbReference type="Proteomes" id="UP000239649">
    <property type="component" value="Unassembled WGS sequence"/>
</dbReference>
<feature type="coiled-coil region" evidence="2">
    <location>
        <begin position="791"/>
        <end position="820"/>
    </location>
</feature>
<name>A0A2P6V2K9_9CHLO</name>
<dbReference type="InterPro" id="IPR004088">
    <property type="entry name" value="KH_dom_type_1"/>
</dbReference>
<evidence type="ECO:0000256" key="2">
    <source>
        <dbReference type="SAM" id="Coils"/>
    </source>
</evidence>
<dbReference type="InterPro" id="IPR036612">
    <property type="entry name" value="KH_dom_type_1_sf"/>
</dbReference>
<evidence type="ECO:0000259" key="4">
    <source>
        <dbReference type="PROSITE" id="PS50174"/>
    </source>
</evidence>
<dbReference type="GO" id="GO:0003723">
    <property type="term" value="F:RNA binding"/>
    <property type="evidence" value="ECO:0007669"/>
    <property type="project" value="UniProtKB-UniRule"/>
</dbReference>
<feature type="region of interest" description="Disordered" evidence="3">
    <location>
        <begin position="1146"/>
        <end position="1190"/>
    </location>
</feature>
<dbReference type="EMBL" id="LHPF02000038">
    <property type="protein sequence ID" value="PSC68326.1"/>
    <property type="molecule type" value="Genomic_DNA"/>
</dbReference>
<keyword evidence="6" id="KW-1185">Reference proteome</keyword>
<dbReference type="Gene3D" id="3.30.1370.10">
    <property type="entry name" value="K Homology domain, type 1"/>
    <property type="match status" value="3"/>
</dbReference>
<feature type="compositionally biased region" description="Acidic residues" evidence="3">
    <location>
        <begin position="9"/>
        <end position="21"/>
    </location>
</feature>
<comment type="caution">
    <text evidence="5">The sequence shown here is derived from an EMBL/GenBank/DDBJ whole genome shotgun (WGS) entry which is preliminary data.</text>
</comment>
<dbReference type="CDD" id="cd22437">
    <property type="entry name" value="KH-I_BTR1_rpt2"/>
    <property type="match status" value="1"/>
</dbReference>
<accession>A0A2P6V2K9</accession>
<dbReference type="PROSITE" id="PS50084">
    <property type="entry name" value="KH_TYPE_1"/>
    <property type="match status" value="3"/>
</dbReference>
<evidence type="ECO:0000256" key="3">
    <source>
        <dbReference type="SAM" id="MobiDB-lite"/>
    </source>
</evidence>
<feature type="region of interest" description="Disordered" evidence="3">
    <location>
        <begin position="1"/>
        <end position="21"/>
    </location>
</feature>
<reference evidence="5 6" key="1">
    <citation type="journal article" date="2018" name="Plant J.">
        <title>Genome sequences of Chlorella sorokiniana UTEX 1602 and Micractinium conductrix SAG 241.80: implications to maltose excretion by a green alga.</title>
        <authorList>
            <person name="Arriola M.B."/>
            <person name="Velmurugan N."/>
            <person name="Zhang Y."/>
            <person name="Plunkett M.H."/>
            <person name="Hondzo H."/>
            <person name="Barney B.M."/>
        </authorList>
    </citation>
    <scope>NUCLEOTIDE SEQUENCE [LARGE SCALE GENOMIC DNA]</scope>
    <source>
        <strain evidence="5 6">SAG 241.80</strain>
    </source>
</reference>
<feature type="compositionally biased region" description="Basic and acidic residues" evidence="3">
    <location>
        <begin position="1009"/>
        <end position="1022"/>
    </location>
</feature>
<feature type="region of interest" description="Disordered" evidence="3">
    <location>
        <begin position="449"/>
        <end position="471"/>
    </location>
</feature>
<feature type="compositionally biased region" description="Gly residues" evidence="3">
    <location>
        <begin position="709"/>
        <end position="726"/>
    </location>
</feature>
<dbReference type="PROSITE" id="PS50174">
    <property type="entry name" value="G_PATCH"/>
    <property type="match status" value="1"/>
</dbReference>
<sequence length="1333" mass="139074">MDTSSDSSEWLDSDSDWEPELEGAACKPAAAAAAAAAGGSKAGGVELRAVFGCSCRQPEKESRQPSHKKPVASKKAGCLFELRVEVENGIAEVTERHGHNRHTPGNSEDVRWLPPCAAVVAKIEEYARIGLSAFKILMALMHTRLQHLAAAGQEAALAAAAADEAAPAAEVAAAGSAGAAAAAAAAAAAGAPLNLAAFQGRREVATLRDIQKIVKRMRGAARIDSNDVAAVAALVAKLEAAAPDTVLFYVPQKVDAAGSIQQRFRLCLTSPFGLRMLRAFGSELAFMDAVYGLNSYGYIQATLVVRDEYCNAVPVACCIADCETADVFEEFLEAVAKAVGPDFAFGWIMIDCSKAEMAAIGRLVLKGLAAGFLLCKFHFVQSIEQFCKTAGSGVHGKEGQLSRLRIYGHIIALQEPRLFHSPPVCRSMAEDALPGTMAEDMDACLEKPRANGVAQGGPEEADAPDDSSEAARREERVVVKFLVPNVAAGSIIGKSGANITEIQTQSNARMQLSRASEFYPGSPEGQDRILLVSGTVNQLLTALHLVLFKLKGEPGALRAVQAKDGEAIQLRMLVHSRLCGTLIGKGGATIRSFNEDSRAVFNISPPPTLPGLTERIVKITGDVDELMRAVALVVTKLSENPDYHLLTDANLSYSMRYAPSLPPSNNHHNDGQQQQFGGPPPGHPAHLGGGPPNGGLGVSAPHMLHMHGGPMGPGPRGNGGNGVPPGGGATITMAVPEDKVGVVIGKQGTVINQIKELLGVSIRISKKGEFLPGTYDRACSITGTPEAVEIAQRLIQQKLEAELQAQLAEQEEAVVGVKQLLEDDPDSEEIGALLAELQEGIQHTTDALLGLKRQRLLAELDAMQGGDAATQQQQQQRAEAGAASGSLPQGSLCIFRHTDGRHYFGRVLGSAGADGVLQLEFCLPTRAFQLEPLELPAAACQPAPATALRPDAAALQPGTRVTVQPQGQKLWEAAEVTEVDAAGQRVAAVLVGSQRRLVLQLSAVALSPHAHDPHASGSDGEHGGGGSDGDGSSDDAGSASEDEGGGSDMEESEEEEEERAAGFGGAAFGRVSMAMADAAELQQAQAAAGPQSDTLLFFASEAHSRGIGSKLLASMGLKAGRGLGRSAQGLQQALMAAPLKRGAGLGVAGAGGTKEGAAKKRRSGKQRRRDKAAAAGAEAREASREGQRQLEQQTGSVGLFAVLNSIVGDSSAAQTVRNERLGIVGRGGDGGAAAGGASRQGHLFAGGSGAKAAPKEEDRRALSKRADDLAQLRQKVQQLSEMATRNAKDKVMLPQIRRALGEAHAALAAAEGAHAASAKAIHDREKLKKMHKF</sequence>
<evidence type="ECO:0000256" key="1">
    <source>
        <dbReference type="PROSITE-ProRule" id="PRU00117"/>
    </source>
</evidence>
<keyword evidence="1" id="KW-0694">RNA-binding</keyword>
<dbReference type="SUPFAM" id="SSF54791">
    <property type="entry name" value="Eukaryotic type KH-domain (KH-domain type I)"/>
    <property type="match status" value="3"/>
</dbReference>
<feature type="region of interest" description="Disordered" evidence="3">
    <location>
        <begin position="1009"/>
        <end position="1061"/>
    </location>
</feature>
<dbReference type="InterPro" id="IPR004087">
    <property type="entry name" value="KH_dom"/>
</dbReference>
<feature type="compositionally biased region" description="Acidic residues" evidence="3">
    <location>
        <begin position="459"/>
        <end position="468"/>
    </location>
</feature>
<dbReference type="CDD" id="cd09031">
    <property type="entry name" value="KH-I_NOVA_rpt3"/>
    <property type="match status" value="1"/>
</dbReference>
<feature type="compositionally biased region" description="Basic and acidic residues" evidence="3">
    <location>
        <begin position="1178"/>
        <end position="1188"/>
    </location>
</feature>
<keyword evidence="2" id="KW-0175">Coiled coil</keyword>
<dbReference type="OrthoDB" id="441329at2759"/>
<feature type="compositionally biased region" description="Basic residues" evidence="3">
    <location>
        <begin position="1159"/>
        <end position="1170"/>
    </location>
</feature>
<dbReference type="PANTHER" id="PTHR47650">
    <property type="entry name" value="ZINC FINGER CCCH DOMAIN-CONTAINING PROTEIN 22"/>
    <property type="match status" value="1"/>
</dbReference>
<dbReference type="Pfam" id="PF01585">
    <property type="entry name" value="G-patch"/>
    <property type="match status" value="1"/>
</dbReference>
<protein>
    <submittedName>
        <fullName evidence="5">BTR1 isoform X1</fullName>
    </submittedName>
</protein>
<proteinExistence type="predicted"/>
<gene>
    <name evidence="5" type="ORF">C2E20_8022</name>
</gene>
<organism evidence="5 6">
    <name type="scientific">Micractinium conductrix</name>
    <dbReference type="NCBI Taxonomy" id="554055"/>
    <lineage>
        <taxon>Eukaryota</taxon>
        <taxon>Viridiplantae</taxon>
        <taxon>Chlorophyta</taxon>
        <taxon>core chlorophytes</taxon>
        <taxon>Trebouxiophyceae</taxon>
        <taxon>Chlorellales</taxon>
        <taxon>Chlorellaceae</taxon>
        <taxon>Chlorella clade</taxon>
        <taxon>Micractinium</taxon>
    </lineage>
</organism>
<feature type="domain" description="G-patch" evidence="4">
    <location>
        <begin position="1104"/>
        <end position="1150"/>
    </location>
</feature>
<dbReference type="SMART" id="SM00443">
    <property type="entry name" value="G_patch"/>
    <property type="match status" value="1"/>
</dbReference>
<feature type="compositionally biased region" description="Acidic residues" evidence="3">
    <location>
        <begin position="1040"/>
        <end position="1058"/>
    </location>
</feature>
<dbReference type="SMART" id="SM00322">
    <property type="entry name" value="KH"/>
    <property type="match status" value="3"/>
</dbReference>
<evidence type="ECO:0000313" key="5">
    <source>
        <dbReference type="EMBL" id="PSC68326.1"/>
    </source>
</evidence>
<dbReference type="Pfam" id="PF00013">
    <property type="entry name" value="KH_1"/>
    <property type="match status" value="3"/>
</dbReference>
<dbReference type="PANTHER" id="PTHR47650:SF2">
    <property type="entry name" value="ZINC FINGER CCCH DOMAIN-CONTAINING PROTEIN 22"/>
    <property type="match status" value="1"/>
</dbReference>
<dbReference type="InterPro" id="IPR000467">
    <property type="entry name" value="G_patch_dom"/>
</dbReference>
<evidence type="ECO:0000313" key="6">
    <source>
        <dbReference type="Proteomes" id="UP000239649"/>
    </source>
</evidence>
<dbReference type="InterPro" id="IPR047274">
    <property type="entry name" value="KH-I_NOVA_rpt3"/>
</dbReference>
<feature type="compositionally biased region" description="Gly residues" evidence="3">
    <location>
        <begin position="687"/>
        <end position="697"/>
    </location>
</feature>